<evidence type="ECO:0008006" key="3">
    <source>
        <dbReference type="Google" id="ProtNLM"/>
    </source>
</evidence>
<gene>
    <name evidence="2" type="primary">LOC107809107</name>
</gene>
<protein>
    <recommendedName>
        <fullName evidence="3">Reverse transcriptase domain-containing protein</fullName>
    </recommendedName>
</protein>
<dbReference type="RefSeq" id="XP_016489185.1">
    <property type="nucleotide sequence ID" value="XM_016633699.1"/>
</dbReference>
<evidence type="ECO:0000313" key="2">
    <source>
        <dbReference type="RefSeq" id="XP_016489185.1"/>
    </source>
</evidence>
<dbReference type="PANTHER" id="PTHR46238">
    <property type="entry name" value="REVERSE TRANSCRIPTASE DOMAIN-CONTAINING PROTEIN"/>
    <property type="match status" value="1"/>
</dbReference>
<dbReference type="OrthoDB" id="1748993at2759"/>
<dbReference type="KEGG" id="nta:107809107"/>
<dbReference type="PANTHER" id="PTHR46238:SF8">
    <property type="entry name" value="ENDONUCLEASE_EXONUCLEASE_PHOSPHATASE DOMAIN-CONTAINING PROTEIN"/>
    <property type="match status" value="1"/>
</dbReference>
<dbReference type="STRING" id="4097.A0A1S4BJX3"/>
<dbReference type="AlphaFoldDB" id="A0A1S4BJX3"/>
<keyword evidence="1" id="KW-0175">Coiled coil</keyword>
<reference evidence="2" key="1">
    <citation type="submission" date="2025-08" db="UniProtKB">
        <authorList>
            <consortium name="RefSeq"/>
        </authorList>
    </citation>
    <scope>IDENTIFICATION</scope>
</reference>
<evidence type="ECO:0000256" key="1">
    <source>
        <dbReference type="SAM" id="Coils"/>
    </source>
</evidence>
<organism evidence="2">
    <name type="scientific">Nicotiana tabacum</name>
    <name type="common">Common tobacco</name>
    <dbReference type="NCBI Taxonomy" id="4097"/>
    <lineage>
        <taxon>Eukaryota</taxon>
        <taxon>Viridiplantae</taxon>
        <taxon>Streptophyta</taxon>
        <taxon>Embryophyta</taxon>
        <taxon>Tracheophyta</taxon>
        <taxon>Spermatophyta</taxon>
        <taxon>Magnoliopsida</taxon>
        <taxon>eudicotyledons</taxon>
        <taxon>Gunneridae</taxon>
        <taxon>Pentapetalae</taxon>
        <taxon>asterids</taxon>
        <taxon>lamiids</taxon>
        <taxon>Solanales</taxon>
        <taxon>Solanaceae</taxon>
        <taxon>Nicotianoideae</taxon>
        <taxon>Nicotianeae</taxon>
        <taxon>Nicotiana</taxon>
    </lineage>
</organism>
<feature type="coiled-coil region" evidence="1">
    <location>
        <begin position="183"/>
        <end position="217"/>
    </location>
</feature>
<dbReference type="PaxDb" id="4097-A0A1S4BJX3"/>
<accession>A0A1S4BJX3</accession>
<name>A0A1S4BJX3_TOBAC</name>
<proteinExistence type="predicted"/>
<sequence length="315" mass="35745">MAKGEVPWCILFSDDIVLIDESRAGVKKRLEVWRQTFESKGFKLTRTKTEYLKCKFSADPGEVNIDVRLESQVIPSRGSFKHLGSIIHEGLEIDEDVAHRIEVGWIKWRLASGVLCDKRVPTILREEAPPVVKRLLEEWLTNTLSNILEKPVQRDIEGTIIARTVVVADEPETPRTGNTHTVIDAGNDALATILKKIEEMENENKTLLDQMREHQERVDKIPGAPKLLPKCDVGRFVEQPYNEGATPHSIPKTFKMPPYLKIYDGTMDPEDHLIHYVTAVKGNDLSKEQVSSLLLKKFGETLTRGELTWYSQLPA</sequence>